<proteinExistence type="inferred from homology"/>
<evidence type="ECO:0000256" key="1">
    <source>
        <dbReference type="ARBA" id="ARBA00004370"/>
    </source>
</evidence>
<comment type="subcellular location">
    <subcellularLocation>
        <location evidence="7">Cell membrane</location>
        <topology evidence="7">Peripheral membrane protein</topology>
    </subcellularLocation>
    <subcellularLocation>
        <location evidence="1">Membrane</location>
    </subcellularLocation>
</comment>
<dbReference type="AlphaFoldDB" id="A0A1G5IUF7"/>
<evidence type="ECO:0000256" key="2">
    <source>
        <dbReference type="ARBA" id="ARBA00022448"/>
    </source>
</evidence>
<keyword evidence="2 7" id="KW-0813">Transport</keyword>
<keyword evidence="7" id="KW-1003">Cell membrane</keyword>
<evidence type="ECO:0000256" key="7">
    <source>
        <dbReference type="HAMAP-Rule" id="MF_01416"/>
    </source>
</evidence>
<dbReference type="InterPro" id="IPR026015">
    <property type="entry name" value="ATP_synth_OSCP/delta_N_sf"/>
</dbReference>
<comment type="function">
    <text evidence="7">F(1)F(0) ATP synthase produces ATP from ADP in the presence of a proton or sodium gradient. F-type ATPases consist of two structural domains, F(1) containing the extramembraneous catalytic core and F(0) containing the membrane proton channel, linked together by a central stalk and a peripheral stalk. During catalysis, ATP synthesis in the catalytic domain of F(1) is coupled via a rotary mechanism of the central stalk subunits to proton translocation.</text>
</comment>
<evidence type="ECO:0000313" key="8">
    <source>
        <dbReference type="EMBL" id="SCY79514.1"/>
    </source>
</evidence>
<dbReference type="Proteomes" id="UP000198870">
    <property type="component" value="Unassembled WGS sequence"/>
</dbReference>
<dbReference type="GO" id="GO:0005886">
    <property type="term" value="C:plasma membrane"/>
    <property type="evidence" value="ECO:0007669"/>
    <property type="project" value="UniProtKB-SubCell"/>
</dbReference>
<dbReference type="STRING" id="419481.SAMN05216233_12212"/>
<dbReference type="GO" id="GO:0046933">
    <property type="term" value="F:proton-transporting ATP synthase activity, rotational mechanism"/>
    <property type="evidence" value="ECO:0007669"/>
    <property type="project" value="UniProtKB-UniRule"/>
</dbReference>
<dbReference type="HAMAP" id="MF_01416">
    <property type="entry name" value="ATP_synth_delta_bact"/>
    <property type="match status" value="1"/>
</dbReference>
<protein>
    <recommendedName>
        <fullName evidence="7">ATP synthase subunit delta</fullName>
    </recommendedName>
    <alternativeName>
        <fullName evidence="7">ATP synthase F(1) sector subunit delta</fullName>
    </alternativeName>
    <alternativeName>
        <fullName evidence="7">F-type ATPase subunit delta</fullName>
        <shortName evidence="7">F-ATPase subunit delta</shortName>
    </alternativeName>
</protein>
<dbReference type="PRINTS" id="PR00125">
    <property type="entry name" value="ATPASEDELTA"/>
</dbReference>
<sequence length="183" mass="19827">MKDIAISRRYAKALLLIGKEDGQAETYREQLSGMAAFLARETELSSAIANPIYECDGRRGVLKVVVEKLGLSPVIASFTLLLFDKGRFGYLGSIDETYQELVDELNGIAHAHVVSAVDLSEDAVEKIKASLSALTGKDVILNLEKDPGLIGGIVTKIGDLVLDGSVRTQLQNMKESFKRGESV</sequence>
<name>A0A1G5IUF7_9BACT</name>
<dbReference type="GO" id="GO:0045259">
    <property type="term" value="C:proton-transporting ATP synthase complex"/>
    <property type="evidence" value="ECO:0007669"/>
    <property type="project" value="UniProtKB-KW"/>
</dbReference>
<keyword evidence="9" id="KW-1185">Reference proteome</keyword>
<keyword evidence="5 7" id="KW-0472">Membrane</keyword>
<accession>A0A1G5IUF7</accession>
<dbReference type="InterPro" id="IPR000711">
    <property type="entry name" value="ATPase_OSCP/dsu"/>
</dbReference>
<evidence type="ECO:0000256" key="4">
    <source>
        <dbReference type="ARBA" id="ARBA00023065"/>
    </source>
</evidence>
<evidence type="ECO:0000313" key="9">
    <source>
        <dbReference type="Proteomes" id="UP000198870"/>
    </source>
</evidence>
<evidence type="ECO:0000256" key="6">
    <source>
        <dbReference type="ARBA" id="ARBA00023310"/>
    </source>
</evidence>
<dbReference type="Pfam" id="PF00213">
    <property type="entry name" value="OSCP"/>
    <property type="match status" value="1"/>
</dbReference>
<dbReference type="RefSeq" id="WP_092214278.1">
    <property type="nucleotide sequence ID" value="NZ_FMUX01000022.1"/>
</dbReference>
<dbReference type="PANTHER" id="PTHR11910">
    <property type="entry name" value="ATP SYNTHASE DELTA CHAIN"/>
    <property type="match status" value="1"/>
</dbReference>
<reference evidence="8 9" key="1">
    <citation type="submission" date="2016-10" db="EMBL/GenBank/DDBJ databases">
        <authorList>
            <person name="de Groot N.N."/>
        </authorList>
    </citation>
    <scope>NUCLEOTIDE SEQUENCE [LARGE SCALE GENOMIC DNA]</scope>
    <source>
        <strain evidence="8 9">AA1</strain>
    </source>
</reference>
<keyword evidence="3 7" id="KW-0375">Hydrogen ion transport</keyword>
<gene>
    <name evidence="7" type="primary">atpH</name>
    <name evidence="8" type="ORF">SAMN05216233_12212</name>
</gene>
<evidence type="ECO:0000256" key="3">
    <source>
        <dbReference type="ARBA" id="ARBA00022781"/>
    </source>
</evidence>
<dbReference type="EMBL" id="FMUX01000022">
    <property type="protein sequence ID" value="SCY79514.1"/>
    <property type="molecule type" value="Genomic_DNA"/>
</dbReference>
<dbReference type="SUPFAM" id="SSF47928">
    <property type="entry name" value="N-terminal domain of the delta subunit of the F1F0-ATP synthase"/>
    <property type="match status" value="1"/>
</dbReference>
<keyword evidence="6 7" id="KW-0066">ATP synthesis</keyword>
<comment type="function">
    <text evidence="7">This protein is part of the stalk that links CF(0) to CF(1). It either transmits conformational changes from CF(0) to CF(1) or is implicated in proton conduction.</text>
</comment>
<keyword evidence="4 7" id="KW-0406">Ion transport</keyword>
<dbReference type="NCBIfam" id="TIGR01145">
    <property type="entry name" value="ATP_synt_delta"/>
    <property type="match status" value="1"/>
</dbReference>
<keyword evidence="7" id="KW-0139">CF(1)</keyword>
<evidence type="ECO:0000256" key="5">
    <source>
        <dbReference type="ARBA" id="ARBA00023136"/>
    </source>
</evidence>
<dbReference type="OrthoDB" id="9802471at2"/>
<comment type="similarity">
    <text evidence="7">Belongs to the ATPase delta chain family.</text>
</comment>
<dbReference type="Gene3D" id="1.10.520.20">
    <property type="entry name" value="N-terminal domain of the delta subunit of the F1F0-ATP synthase"/>
    <property type="match status" value="1"/>
</dbReference>
<organism evidence="8 9">
    <name type="scientific">Desulfoluna spongiiphila</name>
    <dbReference type="NCBI Taxonomy" id="419481"/>
    <lineage>
        <taxon>Bacteria</taxon>
        <taxon>Pseudomonadati</taxon>
        <taxon>Thermodesulfobacteriota</taxon>
        <taxon>Desulfobacteria</taxon>
        <taxon>Desulfobacterales</taxon>
        <taxon>Desulfolunaceae</taxon>
        <taxon>Desulfoluna</taxon>
    </lineage>
</organism>